<feature type="compositionally biased region" description="Low complexity" evidence="3">
    <location>
        <begin position="234"/>
        <end position="245"/>
    </location>
</feature>
<accession>A0A974P348</accession>
<dbReference type="SUPFAM" id="SSF53335">
    <property type="entry name" value="S-adenosyl-L-methionine-dependent methyltransferases"/>
    <property type="match status" value="1"/>
</dbReference>
<keyword evidence="2" id="KW-0808">Transferase</keyword>
<feature type="compositionally biased region" description="Basic and acidic residues" evidence="3">
    <location>
        <begin position="52"/>
        <end position="64"/>
    </location>
</feature>
<gene>
    <name evidence="5" type="ORF">JKL49_22095</name>
</gene>
<proteinExistence type="predicted"/>
<dbReference type="CDD" id="cd02440">
    <property type="entry name" value="AdoMet_MTases"/>
    <property type="match status" value="1"/>
</dbReference>
<dbReference type="AlphaFoldDB" id="A0A974P348"/>
<dbReference type="PANTHER" id="PTHR44942">
    <property type="entry name" value="METHYLTRANSF_11 DOMAIN-CONTAINING PROTEIN"/>
    <property type="match status" value="1"/>
</dbReference>
<dbReference type="GO" id="GO:0032259">
    <property type="term" value="P:methylation"/>
    <property type="evidence" value="ECO:0007669"/>
    <property type="project" value="UniProtKB-KW"/>
</dbReference>
<dbReference type="EMBL" id="CP068570">
    <property type="protein sequence ID" value="QQZ49590.1"/>
    <property type="molecule type" value="Genomic_DNA"/>
</dbReference>
<protein>
    <submittedName>
        <fullName evidence="5">Methyltransferase domain-containing protein</fullName>
    </submittedName>
</protein>
<evidence type="ECO:0000256" key="3">
    <source>
        <dbReference type="SAM" id="MobiDB-lite"/>
    </source>
</evidence>
<evidence type="ECO:0000313" key="5">
    <source>
        <dbReference type="EMBL" id="QQZ49590.1"/>
    </source>
</evidence>
<dbReference type="InterPro" id="IPR041698">
    <property type="entry name" value="Methyltransf_25"/>
</dbReference>
<dbReference type="InterPro" id="IPR029063">
    <property type="entry name" value="SAM-dependent_MTases_sf"/>
</dbReference>
<reference evidence="5" key="1">
    <citation type="submission" date="2021-01" db="EMBL/GenBank/DDBJ databases">
        <title>Genome sequence of Phenylobacterium sp. 20VBR1 isolated from a valley glaceir, Ny-Alesund, Svalbard.</title>
        <authorList>
            <person name="Thomas F.A."/>
            <person name="Krishnan K.P."/>
            <person name="Sinha R.K."/>
        </authorList>
    </citation>
    <scope>NUCLEOTIDE SEQUENCE</scope>
    <source>
        <strain evidence="5">20VBR1</strain>
    </source>
</reference>
<dbReference type="PANTHER" id="PTHR44942:SF4">
    <property type="entry name" value="METHYLTRANSFERASE TYPE 11 DOMAIN-CONTAINING PROTEIN"/>
    <property type="match status" value="1"/>
</dbReference>
<dbReference type="Pfam" id="PF13649">
    <property type="entry name" value="Methyltransf_25"/>
    <property type="match status" value="1"/>
</dbReference>
<evidence type="ECO:0000256" key="2">
    <source>
        <dbReference type="ARBA" id="ARBA00022679"/>
    </source>
</evidence>
<name>A0A974P348_9CAUL</name>
<keyword evidence="1 5" id="KW-0489">Methyltransferase</keyword>
<organism evidence="5">
    <name type="scientific">Phenylobacterium glaciei</name>
    <dbReference type="NCBI Taxonomy" id="2803784"/>
    <lineage>
        <taxon>Bacteria</taxon>
        <taxon>Pseudomonadati</taxon>
        <taxon>Pseudomonadota</taxon>
        <taxon>Alphaproteobacteria</taxon>
        <taxon>Caulobacterales</taxon>
        <taxon>Caulobacteraceae</taxon>
        <taxon>Phenylobacterium</taxon>
    </lineage>
</organism>
<feature type="region of interest" description="Disordered" evidence="3">
    <location>
        <begin position="220"/>
        <end position="293"/>
    </location>
</feature>
<feature type="domain" description="Methyltransferase" evidence="4">
    <location>
        <begin position="101"/>
        <end position="190"/>
    </location>
</feature>
<sequence length="348" mass="37207">MISVWPQIARRVPEIITELRRSWVAGTSPAMTIKRKPLPPTPERSISPESQGGEHGRSSSPEHRRGVRGRGRRGGLCPPHSLSAGPVRPPAPAHPGRERLLDLGCGPGKLTLTLAPHFREVLAVDPSAAMLRLAQHLDAGANPHIAWTEAFAEDVALPANLDLIVAGASIHWMDAPRLFPRLAAALAPQGQMAILGGDGPAAAPWIAAWNQTIVDWVGKLGASGTTPDTPPASPATSPGSTSPLPRCSPPRSPRPSTTSSRRSIPAPPGPGPRWGRWLRPSAPTCAPSSPLCHRRQGGVRDQLHALVGNTTERGSLKWMPVQASATRPRRCRLLTPLDRLRRGDQKRP</sequence>
<dbReference type="InterPro" id="IPR051052">
    <property type="entry name" value="Diverse_substrate_MTase"/>
</dbReference>
<evidence type="ECO:0000259" key="4">
    <source>
        <dbReference type="Pfam" id="PF13649"/>
    </source>
</evidence>
<dbReference type="Gene3D" id="3.40.50.150">
    <property type="entry name" value="Vaccinia Virus protein VP39"/>
    <property type="match status" value="1"/>
</dbReference>
<dbReference type="GO" id="GO:0008168">
    <property type="term" value="F:methyltransferase activity"/>
    <property type="evidence" value="ECO:0007669"/>
    <property type="project" value="UniProtKB-KW"/>
</dbReference>
<feature type="region of interest" description="Disordered" evidence="3">
    <location>
        <begin position="30"/>
        <end position="97"/>
    </location>
</feature>
<evidence type="ECO:0000256" key="1">
    <source>
        <dbReference type="ARBA" id="ARBA00022603"/>
    </source>
</evidence>
<feature type="compositionally biased region" description="Low complexity" evidence="3">
    <location>
        <begin position="254"/>
        <end position="264"/>
    </location>
</feature>